<keyword evidence="1" id="KW-0472">Membrane</keyword>
<keyword evidence="1" id="KW-0812">Transmembrane</keyword>
<keyword evidence="1" id="KW-1133">Transmembrane helix</keyword>
<evidence type="ECO:0000256" key="1">
    <source>
        <dbReference type="SAM" id="Phobius"/>
    </source>
</evidence>
<dbReference type="GeneID" id="54488573"/>
<dbReference type="EMBL" id="ML996580">
    <property type="protein sequence ID" value="KAF2754572.1"/>
    <property type="molecule type" value="Genomic_DNA"/>
</dbReference>
<feature type="transmembrane region" description="Helical" evidence="1">
    <location>
        <begin position="20"/>
        <end position="44"/>
    </location>
</feature>
<dbReference type="RefSeq" id="XP_033597023.1">
    <property type="nucleotide sequence ID" value="XM_033747519.1"/>
</dbReference>
<name>A0A6A6VVH5_9PEZI</name>
<protein>
    <submittedName>
        <fullName evidence="2">Uncharacterized protein</fullName>
    </submittedName>
</protein>
<evidence type="ECO:0000313" key="3">
    <source>
        <dbReference type="Proteomes" id="UP000799437"/>
    </source>
</evidence>
<accession>A0A6A6VVH5</accession>
<keyword evidence="3" id="KW-1185">Reference proteome</keyword>
<organism evidence="2 3">
    <name type="scientific">Pseudovirgaria hyperparasitica</name>
    <dbReference type="NCBI Taxonomy" id="470096"/>
    <lineage>
        <taxon>Eukaryota</taxon>
        <taxon>Fungi</taxon>
        <taxon>Dikarya</taxon>
        <taxon>Ascomycota</taxon>
        <taxon>Pezizomycotina</taxon>
        <taxon>Dothideomycetes</taxon>
        <taxon>Dothideomycetes incertae sedis</taxon>
        <taxon>Acrospermales</taxon>
        <taxon>Acrospermaceae</taxon>
        <taxon>Pseudovirgaria</taxon>
    </lineage>
</organism>
<gene>
    <name evidence="2" type="ORF">EJ05DRAFT_504106</name>
</gene>
<dbReference type="Proteomes" id="UP000799437">
    <property type="component" value="Unassembled WGS sequence"/>
</dbReference>
<evidence type="ECO:0000313" key="2">
    <source>
        <dbReference type="EMBL" id="KAF2754572.1"/>
    </source>
</evidence>
<sequence>MSVIPAVIQGPLHKTPESMVRYALLAANGLMGGAALSVVGVSSIQVSDGIAVSMFGQ</sequence>
<reference evidence="2" key="1">
    <citation type="journal article" date="2020" name="Stud. Mycol.">
        <title>101 Dothideomycetes genomes: a test case for predicting lifestyles and emergence of pathogens.</title>
        <authorList>
            <person name="Haridas S."/>
            <person name="Albert R."/>
            <person name="Binder M."/>
            <person name="Bloem J."/>
            <person name="Labutti K."/>
            <person name="Salamov A."/>
            <person name="Andreopoulos B."/>
            <person name="Baker S."/>
            <person name="Barry K."/>
            <person name="Bills G."/>
            <person name="Bluhm B."/>
            <person name="Cannon C."/>
            <person name="Castanera R."/>
            <person name="Culley D."/>
            <person name="Daum C."/>
            <person name="Ezra D."/>
            <person name="Gonzalez J."/>
            <person name="Henrissat B."/>
            <person name="Kuo A."/>
            <person name="Liang C."/>
            <person name="Lipzen A."/>
            <person name="Lutzoni F."/>
            <person name="Magnuson J."/>
            <person name="Mondo S."/>
            <person name="Nolan M."/>
            <person name="Ohm R."/>
            <person name="Pangilinan J."/>
            <person name="Park H.-J."/>
            <person name="Ramirez L."/>
            <person name="Alfaro M."/>
            <person name="Sun H."/>
            <person name="Tritt A."/>
            <person name="Yoshinaga Y."/>
            <person name="Zwiers L.-H."/>
            <person name="Turgeon B."/>
            <person name="Goodwin S."/>
            <person name="Spatafora J."/>
            <person name="Crous P."/>
            <person name="Grigoriev I."/>
        </authorList>
    </citation>
    <scope>NUCLEOTIDE SEQUENCE</scope>
    <source>
        <strain evidence="2">CBS 121739</strain>
    </source>
</reference>
<proteinExistence type="predicted"/>
<dbReference type="AlphaFoldDB" id="A0A6A6VVH5"/>